<gene>
    <name evidence="1" type="ORF">LTS18_005393</name>
</gene>
<evidence type="ECO:0000313" key="1">
    <source>
        <dbReference type="EMBL" id="KAK3081562.1"/>
    </source>
</evidence>
<reference evidence="1" key="1">
    <citation type="submission" date="2024-09" db="EMBL/GenBank/DDBJ databases">
        <title>Black Yeasts Isolated from many extreme environments.</title>
        <authorList>
            <person name="Coleine C."/>
            <person name="Stajich J.E."/>
            <person name="Selbmann L."/>
        </authorList>
    </citation>
    <scope>NUCLEOTIDE SEQUENCE</scope>
    <source>
        <strain evidence="1">CCFEE 5737</strain>
    </source>
</reference>
<sequence length="374" mass="42023">MALFTSPIQEQVSPGPYPPLAQKINRACGGLHEQLSDLIIDGLPNALPPISKDTRAFAAGLASFGMIYLTYEACWDDVVASIDESEKHSNKVTEFLATARPNGIERTTRIKRDLDYLRSADESLSLLFDGTEGPKQKAFRKHIQSTVSSNPHTLYAYAWCMYMAVFAGGRYIREELAKAGDDFWRHHGVHSSRSMKPAPLDRLGYSFLSFGGEDDGLSIETEFKKRLHEAEDIFTDAEKDDVVAESKKIFYLTMDLIREMDERIKPDSASVADELDAPPQYTPASYFEEKGAVETDPMLGLEADEEELMRWRDPPMHRGPLFWLQMVLLVTFCSLAGCFLIVGTKLYVWWDKVQEWRCASPGAGGHLRVVQGGH</sequence>
<organism evidence="1 2">
    <name type="scientific">Coniosporium uncinatum</name>
    <dbReference type="NCBI Taxonomy" id="93489"/>
    <lineage>
        <taxon>Eukaryota</taxon>
        <taxon>Fungi</taxon>
        <taxon>Dikarya</taxon>
        <taxon>Ascomycota</taxon>
        <taxon>Pezizomycotina</taxon>
        <taxon>Dothideomycetes</taxon>
        <taxon>Dothideomycetes incertae sedis</taxon>
        <taxon>Coniosporium</taxon>
    </lineage>
</organism>
<dbReference type="Proteomes" id="UP001186974">
    <property type="component" value="Unassembled WGS sequence"/>
</dbReference>
<evidence type="ECO:0000313" key="2">
    <source>
        <dbReference type="Proteomes" id="UP001186974"/>
    </source>
</evidence>
<accession>A0ACC3DYD4</accession>
<comment type="caution">
    <text evidence="1">The sequence shown here is derived from an EMBL/GenBank/DDBJ whole genome shotgun (WGS) entry which is preliminary data.</text>
</comment>
<keyword evidence="2" id="KW-1185">Reference proteome</keyword>
<dbReference type="EMBL" id="JAWDJW010000128">
    <property type="protein sequence ID" value="KAK3081562.1"/>
    <property type="molecule type" value="Genomic_DNA"/>
</dbReference>
<proteinExistence type="predicted"/>
<name>A0ACC3DYD4_9PEZI</name>
<protein>
    <submittedName>
        <fullName evidence="1">Uncharacterized protein</fullName>
    </submittedName>
</protein>